<accession>A0AAV4NAF9</accession>
<evidence type="ECO:0000313" key="1">
    <source>
        <dbReference type="EMBL" id="GIX81760.1"/>
    </source>
</evidence>
<sequence>MAFLTIWRDLSKATLNPTRTSRLNEKFLSADVIYVLESCVITLLVSARSERIANCEPLTLIVCSNNSKTVLDTEFSLFCSKSRMLA</sequence>
<dbReference type="EMBL" id="BPLR01003163">
    <property type="protein sequence ID" value="GIX81760.1"/>
    <property type="molecule type" value="Genomic_DNA"/>
</dbReference>
<keyword evidence="2" id="KW-1185">Reference proteome</keyword>
<protein>
    <submittedName>
        <fullName evidence="1">Uncharacterized protein</fullName>
    </submittedName>
</protein>
<proteinExistence type="predicted"/>
<organism evidence="1 2">
    <name type="scientific">Caerostris extrusa</name>
    <name type="common">Bark spider</name>
    <name type="synonym">Caerostris bankana</name>
    <dbReference type="NCBI Taxonomy" id="172846"/>
    <lineage>
        <taxon>Eukaryota</taxon>
        <taxon>Metazoa</taxon>
        <taxon>Ecdysozoa</taxon>
        <taxon>Arthropoda</taxon>
        <taxon>Chelicerata</taxon>
        <taxon>Arachnida</taxon>
        <taxon>Araneae</taxon>
        <taxon>Araneomorphae</taxon>
        <taxon>Entelegynae</taxon>
        <taxon>Araneoidea</taxon>
        <taxon>Araneidae</taxon>
        <taxon>Caerostris</taxon>
    </lineage>
</organism>
<reference evidence="1 2" key="1">
    <citation type="submission" date="2021-06" db="EMBL/GenBank/DDBJ databases">
        <title>Caerostris extrusa draft genome.</title>
        <authorList>
            <person name="Kono N."/>
            <person name="Arakawa K."/>
        </authorList>
    </citation>
    <scope>NUCLEOTIDE SEQUENCE [LARGE SCALE GENOMIC DNA]</scope>
</reference>
<evidence type="ECO:0000313" key="2">
    <source>
        <dbReference type="Proteomes" id="UP001054945"/>
    </source>
</evidence>
<dbReference type="AlphaFoldDB" id="A0AAV4NAF9"/>
<name>A0AAV4NAF9_CAEEX</name>
<gene>
    <name evidence="1" type="ORF">CEXT_79561</name>
</gene>
<dbReference type="Proteomes" id="UP001054945">
    <property type="component" value="Unassembled WGS sequence"/>
</dbReference>
<comment type="caution">
    <text evidence="1">The sequence shown here is derived from an EMBL/GenBank/DDBJ whole genome shotgun (WGS) entry which is preliminary data.</text>
</comment>